<sequence>MNSSTSFFVDLSLEGVSYLNGVMGVRHHVKFSHGA</sequence>
<evidence type="ECO:0000313" key="2">
    <source>
        <dbReference type="Proteomes" id="UP000838308"/>
    </source>
</evidence>
<proteinExistence type="predicted"/>
<dbReference type="EMBL" id="CALBWS010000015">
    <property type="protein sequence ID" value="CAH2715265.1"/>
    <property type="molecule type" value="Genomic_DNA"/>
</dbReference>
<keyword evidence="2" id="KW-1185">Reference proteome</keyword>
<protein>
    <submittedName>
        <fullName evidence="1">Uncharacterized protein</fullName>
    </submittedName>
</protein>
<accession>A0ABM9ET24</accession>
<reference evidence="1" key="1">
    <citation type="submission" date="2022-04" db="EMBL/GenBank/DDBJ databases">
        <authorList>
            <person name="Criscuolo A."/>
        </authorList>
    </citation>
    <scope>NUCLEOTIDE SEQUENCE</scope>
    <source>
        <strain evidence="1">CIP111895</strain>
    </source>
</reference>
<dbReference type="Proteomes" id="UP000838308">
    <property type="component" value="Unassembled WGS sequence"/>
</dbReference>
<gene>
    <name evidence="1" type="ORF">BACCIP111895_02449</name>
</gene>
<comment type="caution">
    <text evidence="1">The sequence shown here is derived from an EMBL/GenBank/DDBJ whole genome shotgun (WGS) entry which is preliminary data.</text>
</comment>
<name>A0ABM9ET24_9BACI</name>
<evidence type="ECO:0000313" key="1">
    <source>
        <dbReference type="EMBL" id="CAH2715265.1"/>
    </source>
</evidence>
<organism evidence="1 2">
    <name type="scientific">Neobacillus rhizosphaerae</name>
    <dbReference type="NCBI Taxonomy" id="2880965"/>
    <lineage>
        <taxon>Bacteria</taxon>
        <taxon>Bacillati</taxon>
        <taxon>Bacillota</taxon>
        <taxon>Bacilli</taxon>
        <taxon>Bacillales</taxon>
        <taxon>Bacillaceae</taxon>
        <taxon>Neobacillus</taxon>
    </lineage>
</organism>